<dbReference type="Proteomes" id="UP000284842">
    <property type="component" value="Unassembled WGS sequence"/>
</dbReference>
<gene>
    <name evidence="1" type="ORF">CVT24_007787</name>
</gene>
<keyword evidence="2" id="KW-1185">Reference proteome</keyword>
<protein>
    <submittedName>
        <fullName evidence="1">Uncharacterized protein</fullName>
    </submittedName>
</protein>
<organism evidence="1 2">
    <name type="scientific">Panaeolus cyanescens</name>
    <dbReference type="NCBI Taxonomy" id="181874"/>
    <lineage>
        <taxon>Eukaryota</taxon>
        <taxon>Fungi</taxon>
        <taxon>Dikarya</taxon>
        <taxon>Basidiomycota</taxon>
        <taxon>Agaricomycotina</taxon>
        <taxon>Agaricomycetes</taxon>
        <taxon>Agaricomycetidae</taxon>
        <taxon>Agaricales</taxon>
        <taxon>Agaricineae</taxon>
        <taxon>Galeropsidaceae</taxon>
        <taxon>Panaeolus</taxon>
    </lineage>
</organism>
<dbReference type="InParanoid" id="A0A409YKM3"/>
<dbReference type="AlphaFoldDB" id="A0A409YKM3"/>
<evidence type="ECO:0000313" key="2">
    <source>
        <dbReference type="Proteomes" id="UP000284842"/>
    </source>
</evidence>
<dbReference type="EMBL" id="NHTK01001042">
    <property type="protein sequence ID" value="PPR03639.1"/>
    <property type="molecule type" value="Genomic_DNA"/>
</dbReference>
<proteinExistence type="predicted"/>
<accession>A0A409YKM3</accession>
<reference evidence="1 2" key="1">
    <citation type="journal article" date="2018" name="Evol. Lett.">
        <title>Horizontal gene cluster transfer increased hallucinogenic mushroom diversity.</title>
        <authorList>
            <person name="Reynolds H.T."/>
            <person name="Vijayakumar V."/>
            <person name="Gluck-Thaler E."/>
            <person name="Korotkin H.B."/>
            <person name="Matheny P.B."/>
            <person name="Slot J.C."/>
        </authorList>
    </citation>
    <scope>NUCLEOTIDE SEQUENCE [LARGE SCALE GENOMIC DNA]</scope>
    <source>
        <strain evidence="1 2">2629</strain>
    </source>
</reference>
<comment type="caution">
    <text evidence="1">The sequence shown here is derived from an EMBL/GenBank/DDBJ whole genome shotgun (WGS) entry which is preliminary data.</text>
</comment>
<evidence type="ECO:0000313" key="1">
    <source>
        <dbReference type="EMBL" id="PPR03639.1"/>
    </source>
</evidence>
<name>A0A409YKM3_9AGAR</name>
<sequence length="92" mass="9377">MAAGDKKQDAVTAPLPQTFTAIALIMATDLARNGPSMTTQTTIKAVDGILPPMPSTLITPIDAKTGSITVPMAAKIAVKTLIIGSPNDTSDA</sequence>